<reference evidence="1" key="1">
    <citation type="submission" date="2019-08" db="EMBL/GenBank/DDBJ databases">
        <authorList>
            <person name="Kucharzyk K."/>
            <person name="Murdoch R.W."/>
            <person name="Higgins S."/>
            <person name="Loffler F."/>
        </authorList>
    </citation>
    <scope>NUCLEOTIDE SEQUENCE</scope>
</reference>
<evidence type="ECO:0000313" key="1">
    <source>
        <dbReference type="EMBL" id="MPN38166.1"/>
    </source>
</evidence>
<proteinExistence type="predicted"/>
<dbReference type="EMBL" id="VSSQ01093240">
    <property type="protein sequence ID" value="MPN38166.1"/>
    <property type="molecule type" value="Genomic_DNA"/>
</dbReference>
<protein>
    <submittedName>
        <fullName evidence="1">Uncharacterized protein</fullName>
    </submittedName>
</protein>
<sequence length="218" mass="24737">MIKIGYQLFFSKPESSEIMPTLEIIFECMFPFRQRQGQLVLRGGNQLIRTPATCCRSRDGAGHVYTVNFQMETAGTGACKQDIHFIVTRIHHIYSIEQPFSRIRIADVTTAVSFYFNGGTSGITIIPTVIIITGVIARICIMEGISFTTDIEVCRSKFIRFSRSKVMRPSERKGIGYLYLNFLLDVTYFVNNLGYTGTNCCDFTLFIDDSNILIFRTP</sequence>
<comment type="caution">
    <text evidence="1">The sequence shown here is derived from an EMBL/GenBank/DDBJ whole genome shotgun (WGS) entry which is preliminary data.</text>
</comment>
<organism evidence="1">
    <name type="scientific">bioreactor metagenome</name>
    <dbReference type="NCBI Taxonomy" id="1076179"/>
    <lineage>
        <taxon>unclassified sequences</taxon>
        <taxon>metagenomes</taxon>
        <taxon>ecological metagenomes</taxon>
    </lineage>
</organism>
<gene>
    <name evidence="1" type="ORF">SDC9_185690</name>
</gene>
<accession>A0A645HHV2</accession>
<dbReference type="AlphaFoldDB" id="A0A645HHV2"/>
<name>A0A645HHV2_9ZZZZ</name>